<evidence type="ECO:0000256" key="7">
    <source>
        <dbReference type="ARBA" id="ARBA00023027"/>
    </source>
</evidence>
<dbReference type="EMBL" id="BHXQ01000007">
    <property type="protein sequence ID" value="GCC53310.1"/>
    <property type="molecule type" value="Genomic_DNA"/>
</dbReference>
<evidence type="ECO:0000256" key="2">
    <source>
        <dbReference type="ARBA" id="ARBA00012637"/>
    </source>
</evidence>
<keyword evidence="3" id="KW-0285">Flavoprotein</keyword>
<dbReference type="PANTHER" id="PTHR43706">
    <property type="entry name" value="NADH DEHYDROGENASE"/>
    <property type="match status" value="1"/>
</dbReference>
<evidence type="ECO:0000259" key="10">
    <source>
        <dbReference type="Pfam" id="PF22366"/>
    </source>
</evidence>
<protein>
    <recommendedName>
        <fullName evidence="2">NADH:ubiquinone reductase (non-electrogenic)</fullName>
        <ecNumber evidence="2">1.6.5.9</ecNumber>
    </recommendedName>
</protein>
<dbReference type="OrthoDB" id="9781621at2"/>
<dbReference type="GO" id="GO:0050136">
    <property type="term" value="F:NADH dehydrogenase (quinone) (non-electrogenic) activity"/>
    <property type="evidence" value="ECO:0007669"/>
    <property type="project" value="UniProtKB-EC"/>
</dbReference>
<comment type="caution">
    <text evidence="11">The sequence shown here is derived from an EMBL/GenBank/DDBJ whole genome shotgun (WGS) entry which is preliminary data.</text>
</comment>
<sequence>MPKLISTRTRIADLGKPRIVVIGGGFGGLEVAKGMAGFKAQTVLFDKYNHHCFQPLLYQVASSGLDTSSIVFPFRRRFGSQKDFYFRLGEVTAIKPEENYIETSIGGVKYDYLVLANGASTNYYGMKDVEEHAMPLKNIIDSIKLRNRIIQNFELALLTDDVELMNSLMDFVIVGGGPTGVEMAGALAELKSHVFPRDYPELQLSHMDIHLVEATGRLLNGMSDIAGEKALQYLQQMGVKVHLNTAVKTYDGHEVNFNNGNKLMTRTLIWAAGVRANAIKGLPDESIGRAGRIKVDEFNRVVGFENIFAIGDAAIMEGVDKDFVYGHPQVAPPAMQQGQLVAENIKRIITNKKLKPFRYKDQGSMATVGRNRAVVDLKIPFKVKTQGTVAWFIWMFVHLMSLVGARNRVLVLINWLSNYFSYDKSNRVIIARPKDGVS</sequence>
<evidence type="ECO:0000313" key="12">
    <source>
        <dbReference type="Proteomes" id="UP000288227"/>
    </source>
</evidence>
<dbReference type="Gene3D" id="3.50.50.100">
    <property type="match status" value="1"/>
</dbReference>
<evidence type="ECO:0000256" key="8">
    <source>
        <dbReference type="ARBA" id="ARBA00047599"/>
    </source>
</evidence>
<dbReference type="InterPro" id="IPR023753">
    <property type="entry name" value="FAD/NAD-binding_dom"/>
</dbReference>
<feature type="domain" description="External alternative NADH-ubiquinone oxidoreductase-like C-terminal" evidence="10">
    <location>
        <begin position="362"/>
        <end position="420"/>
    </location>
</feature>
<evidence type="ECO:0000256" key="1">
    <source>
        <dbReference type="ARBA" id="ARBA00005272"/>
    </source>
</evidence>
<gene>
    <name evidence="11" type="ORF">SanaruYs_35530</name>
</gene>
<keyword evidence="12" id="KW-1185">Reference proteome</keyword>
<dbReference type="EC" id="1.6.5.9" evidence="2"/>
<keyword evidence="4" id="KW-0274">FAD</keyword>
<reference evidence="11 12" key="1">
    <citation type="submission" date="2018-11" db="EMBL/GenBank/DDBJ databases">
        <title>Chryseotalea sanarue gen. nov., sp., nov., a member of the family Cytophagaceae, isolated from a brackish lake in Hamamatsu Japan.</title>
        <authorList>
            <person name="Maejima Y."/>
            <person name="Iino T."/>
            <person name="Muraguchi Y."/>
            <person name="Fukuda K."/>
            <person name="Ohkuma M."/>
            <person name="Moriuchi R."/>
            <person name="Dohra H."/>
            <person name="Kimbara K."/>
            <person name="Shintani M."/>
        </authorList>
    </citation>
    <scope>NUCLEOTIDE SEQUENCE [LARGE SCALE GENOMIC DNA]</scope>
    <source>
        <strain evidence="11 12">Ys</strain>
    </source>
</reference>
<evidence type="ECO:0000256" key="3">
    <source>
        <dbReference type="ARBA" id="ARBA00022630"/>
    </source>
</evidence>
<evidence type="ECO:0000256" key="4">
    <source>
        <dbReference type="ARBA" id="ARBA00022827"/>
    </source>
</evidence>
<evidence type="ECO:0000256" key="6">
    <source>
        <dbReference type="ARBA" id="ARBA00023002"/>
    </source>
</evidence>
<dbReference type="AlphaFoldDB" id="A0A401UEL9"/>
<comment type="similarity">
    <text evidence="1">Belongs to the NADH dehydrogenase family.</text>
</comment>
<dbReference type="RefSeq" id="WP_127123959.1">
    <property type="nucleotide sequence ID" value="NZ_BHXQ01000007.1"/>
</dbReference>
<name>A0A401UEL9_9BACT</name>
<keyword evidence="5" id="KW-0809">Transit peptide</keyword>
<dbReference type="InterPro" id="IPR045024">
    <property type="entry name" value="NDH-2"/>
</dbReference>
<comment type="catalytic activity">
    <reaction evidence="8">
        <text>a quinone + NADH + H(+) = a quinol + NAD(+)</text>
        <dbReference type="Rhea" id="RHEA:46160"/>
        <dbReference type="ChEBI" id="CHEBI:15378"/>
        <dbReference type="ChEBI" id="CHEBI:24646"/>
        <dbReference type="ChEBI" id="CHEBI:57540"/>
        <dbReference type="ChEBI" id="CHEBI:57945"/>
        <dbReference type="ChEBI" id="CHEBI:132124"/>
        <dbReference type="EC" id="1.6.5.9"/>
    </reaction>
</comment>
<dbReference type="SUPFAM" id="SSF51905">
    <property type="entry name" value="FAD/NAD(P)-binding domain"/>
    <property type="match status" value="1"/>
</dbReference>
<keyword evidence="7" id="KW-0520">NAD</keyword>
<feature type="domain" description="FAD/NAD(P)-binding" evidence="9">
    <location>
        <begin position="18"/>
        <end position="338"/>
    </location>
</feature>
<dbReference type="PRINTS" id="PR00411">
    <property type="entry name" value="PNDRDTASEI"/>
</dbReference>
<organism evidence="11 12">
    <name type="scientific">Chryseotalea sanaruensis</name>
    <dbReference type="NCBI Taxonomy" id="2482724"/>
    <lineage>
        <taxon>Bacteria</taxon>
        <taxon>Pseudomonadati</taxon>
        <taxon>Bacteroidota</taxon>
        <taxon>Cytophagia</taxon>
        <taxon>Cytophagales</taxon>
        <taxon>Chryseotaleaceae</taxon>
        <taxon>Chryseotalea</taxon>
    </lineage>
</organism>
<dbReference type="PRINTS" id="PR00368">
    <property type="entry name" value="FADPNR"/>
</dbReference>
<dbReference type="InterPro" id="IPR036188">
    <property type="entry name" value="FAD/NAD-bd_sf"/>
</dbReference>
<dbReference type="PANTHER" id="PTHR43706:SF47">
    <property type="entry name" value="EXTERNAL NADH-UBIQUINONE OXIDOREDUCTASE 1, MITOCHONDRIAL-RELATED"/>
    <property type="match status" value="1"/>
</dbReference>
<keyword evidence="6" id="KW-0560">Oxidoreductase</keyword>
<accession>A0A401UEL9</accession>
<dbReference type="Pfam" id="PF07992">
    <property type="entry name" value="Pyr_redox_2"/>
    <property type="match status" value="1"/>
</dbReference>
<dbReference type="Pfam" id="PF22366">
    <property type="entry name" value="NDH2_C"/>
    <property type="match status" value="1"/>
</dbReference>
<dbReference type="InterPro" id="IPR054585">
    <property type="entry name" value="NDH2-like_C"/>
</dbReference>
<evidence type="ECO:0000256" key="5">
    <source>
        <dbReference type="ARBA" id="ARBA00022946"/>
    </source>
</evidence>
<evidence type="ECO:0000259" key="9">
    <source>
        <dbReference type="Pfam" id="PF07992"/>
    </source>
</evidence>
<proteinExistence type="inferred from homology"/>
<evidence type="ECO:0000313" key="11">
    <source>
        <dbReference type="EMBL" id="GCC53310.1"/>
    </source>
</evidence>
<dbReference type="Proteomes" id="UP000288227">
    <property type="component" value="Unassembled WGS sequence"/>
</dbReference>